<evidence type="ECO:0000313" key="12">
    <source>
        <dbReference type="EMBL" id="KAJ9680352.1"/>
    </source>
</evidence>
<dbReference type="Gene3D" id="3.80.10.10">
    <property type="entry name" value="Ribonuclease Inhibitor"/>
    <property type="match status" value="2"/>
</dbReference>
<reference evidence="12 13" key="1">
    <citation type="journal article" date="2023" name="BMC Biotechnol.">
        <title>Vitis rotundifolia cv Carlos genome sequencing.</title>
        <authorList>
            <person name="Huff M."/>
            <person name="Hulse-Kemp A."/>
            <person name="Scheffler B."/>
            <person name="Youngblood R."/>
            <person name="Simpson S."/>
            <person name="Babiker E."/>
            <person name="Staton M."/>
        </authorList>
    </citation>
    <scope>NUCLEOTIDE SEQUENCE [LARGE SCALE GENOMIC DNA]</scope>
    <source>
        <tissue evidence="12">Leaf</tissue>
    </source>
</reference>
<proteinExistence type="predicted"/>
<keyword evidence="3" id="KW-0963">Cytoplasm</keyword>
<comment type="subcellular location">
    <subcellularLocation>
        <location evidence="2">Cytoplasm</location>
    </subcellularLocation>
</comment>
<keyword evidence="13" id="KW-1185">Reference proteome</keyword>
<dbReference type="CDD" id="cd14798">
    <property type="entry name" value="RX-CC_like"/>
    <property type="match status" value="1"/>
</dbReference>
<dbReference type="Pfam" id="PF00931">
    <property type="entry name" value="NB-ARC"/>
    <property type="match status" value="1"/>
</dbReference>
<evidence type="ECO:0000256" key="7">
    <source>
        <dbReference type="ARBA" id="ARBA00022821"/>
    </source>
</evidence>
<keyword evidence="4" id="KW-0381">Hypersensitive response</keyword>
<dbReference type="FunFam" id="3.40.50.300:FF:001091">
    <property type="entry name" value="Probable disease resistance protein At1g61300"/>
    <property type="match status" value="1"/>
</dbReference>
<dbReference type="GO" id="GO:0043531">
    <property type="term" value="F:ADP binding"/>
    <property type="evidence" value="ECO:0007669"/>
    <property type="project" value="InterPro"/>
</dbReference>
<dbReference type="PRINTS" id="PR00364">
    <property type="entry name" value="DISEASERSIST"/>
</dbReference>
<feature type="domain" description="Disease resistance R13L4/SHOC-2-like LRR" evidence="11">
    <location>
        <begin position="536"/>
        <end position="845"/>
    </location>
</feature>
<evidence type="ECO:0000256" key="1">
    <source>
        <dbReference type="ARBA" id="ARBA00002074"/>
    </source>
</evidence>
<comment type="function">
    <text evidence="1">Confers resistance to late blight (Phytophthora infestans) races carrying the avirulence gene Avr1. Resistance proteins guard the plant against pathogens that contain an appropriate avirulence protein via an indirect interaction with this avirulence protein. That triggers a defense system including the hypersensitive response, which restricts the pathogen growth.</text>
</comment>
<name>A0AA38Z1F6_VITRO</name>
<evidence type="ECO:0000256" key="5">
    <source>
        <dbReference type="ARBA" id="ARBA00022737"/>
    </source>
</evidence>
<evidence type="ECO:0008006" key="14">
    <source>
        <dbReference type="Google" id="ProtNLM"/>
    </source>
</evidence>
<feature type="domain" description="NB-ARC" evidence="8">
    <location>
        <begin position="161"/>
        <end position="329"/>
    </location>
</feature>
<dbReference type="Gene3D" id="3.40.50.300">
    <property type="entry name" value="P-loop containing nucleotide triphosphate hydrolases"/>
    <property type="match status" value="1"/>
</dbReference>
<evidence type="ECO:0000259" key="10">
    <source>
        <dbReference type="Pfam" id="PF23559"/>
    </source>
</evidence>
<dbReference type="InterPro" id="IPR055414">
    <property type="entry name" value="LRR_R13L4/SHOC2-like"/>
</dbReference>
<dbReference type="InterPro" id="IPR038005">
    <property type="entry name" value="RX-like_CC"/>
</dbReference>
<organism evidence="12 13">
    <name type="scientific">Vitis rotundifolia</name>
    <name type="common">Muscadine grape</name>
    <dbReference type="NCBI Taxonomy" id="103349"/>
    <lineage>
        <taxon>Eukaryota</taxon>
        <taxon>Viridiplantae</taxon>
        <taxon>Streptophyta</taxon>
        <taxon>Embryophyta</taxon>
        <taxon>Tracheophyta</taxon>
        <taxon>Spermatophyta</taxon>
        <taxon>Magnoliopsida</taxon>
        <taxon>eudicotyledons</taxon>
        <taxon>Gunneridae</taxon>
        <taxon>Pentapetalae</taxon>
        <taxon>rosids</taxon>
        <taxon>Vitales</taxon>
        <taxon>Vitaceae</taxon>
        <taxon>Viteae</taxon>
        <taxon>Vitis</taxon>
    </lineage>
</organism>
<evidence type="ECO:0000259" key="9">
    <source>
        <dbReference type="Pfam" id="PF18052"/>
    </source>
</evidence>
<dbReference type="Gene3D" id="1.20.5.4130">
    <property type="match status" value="1"/>
</dbReference>
<comment type="caution">
    <text evidence="12">The sequence shown here is derived from an EMBL/GenBank/DDBJ whole genome shotgun (WGS) entry which is preliminary data.</text>
</comment>
<feature type="domain" description="Disease resistance protein winged helix" evidence="10">
    <location>
        <begin position="419"/>
        <end position="490"/>
    </location>
</feature>
<dbReference type="EMBL" id="JARBHA010000015">
    <property type="protein sequence ID" value="KAJ9680352.1"/>
    <property type="molecule type" value="Genomic_DNA"/>
</dbReference>
<protein>
    <recommendedName>
        <fullName evidence="14">Disease resistance protein</fullName>
    </recommendedName>
</protein>
<dbReference type="Gene3D" id="1.10.8.430">
    <property type="entry name" value="Helical domain of apoptotic protease-activating factors"/>
    <property type="match status" value="1"/>
</dbReference>
<dbReference type="Pfam" id="PF23598">
    <property type="entry name" value="LRR_14"/>
    <property type="match status" value="1"/>
</dbReference>
<dbReference type="Gene3D" id="1.10.10.10">
    <property type="entry name" value="Winged helix-like DNA-binding domain superfamily/Winged helix DNA-binding domain"/>
    <property type="match status" value="1"/>
</dbReference>
<evidence type="ECO:0000256" key="4">
    <source>
        <dbReference type="ARBA" id="ARBA00022667"/>
    </source>
</evidence>
<dbReference type="InterPro" id="IPR032675">
    <property type="entry name" value="LRR_dom_sf"/>
</dbReference>
<dbReference type="FunFam" id="1.10.10.10:FF:000322">
    <property type="entry name" value="Probable disease resistance protein At1g63360"/>
    <property type="match status" value="1"/>
</dbReference>
<dbReference type="InterPro" id="IPR041118">
    <property type="entry name" value="Rx_N"/>
</dbReference>
<evidence type="ECO:0000256" key="3">
    <source>
        <dbReference type="ARBA" id="ARBA00022490"/>
    </source>
</evidence>
<dbReference type="InterPro" id="IPR002182">
    <property type="entry name" value="NB-ARC"/>
</dbReference>
<dbReference type="Pfam" id="PF23559">
    <property type="entry name" value="WHD_DRP"/>
    <property type="match status" value="1"/>
</dbReference>
<dbReference type="Proteomes" id="UP001168098">
    <property type="component" value="Unassembled WGS sequence"/>
</dbReference>
<dbReference type="InterPro" id="IPR058922">
    <property type="entry name" value="WHD_DRP"/>
</dbReference>
<evidence type="ECO:0000259" key="8">
    <source>
        <dbReference type="Pfam" id="PF00931"/>
    </source>
</evidence>
<evidence type="ECO:0000313" key="13">
    <source>
        <dbReference type="Proteomes" id="UP001168098"/>
    </source>
</evidence>
<dbReference type="InterPro" id="IPR042197">
    <property type="entry name" value="Apaf_helical"/>
</dbReference>
<dbReference type="PANTHER" id="PTHR23155:SF1152">
    <property type="entry name" value="AAA+ ATPASE DOMAIN-CONTAINING PROTEIN"/>
    <property type="match status" value="1"/>
</dbReference>
<dbReference type="GO" id="GO:0009626">
    <property type="term" value="P:plant-type hypersensitive response"/>
    <property type="evidence" value="ECO:0007669"/>
    <property type="project" value="UniProtKB-KW"/>
</dbReference>
<keyword evidence="7" id="KW-0611">Plant defense</keyword>
<dbReference type="InterPro" id="IPR044974">
    <property type="entry name" value="Disease_R_plants"/>
</dbReference>
<dbReference type="PANTHER" id="PTHR23155">
    <property type="entry name" value="DISEASE RESISTANCE PROTEIN RP"/>
    <property type="match status" value="1"/>
</dbReference>
<keyword evidence="6" id="KW-0547">Nucleotide-binding</keyword>
<dbReference type="AlphaFoldDB" id="A0AA38Z1F6"/>
<evidence type="ECO:0000256" key="6">
    <source>
        <dbReference type="ARBA" id="ARBA00022741"/>
    </source>
</evidence>
<accession>A0AA38Z1F6</accession>
<dbReference type="SUPFAM" id="SSF52058">
    <property type="entry name" value="L domain-like"/>
    <property type="match status" value="1"/>
</dbReference>
<dbReference type="Pfam" id="PF18052">
    <property type="entry name" value="Rx_N"/>
    <property type="match status" value="1"/>
</dbReference>
<evidence type="ECO:0000256" key="2">
    <source>
        <dbReference type="ARBA" id="ARBA00004496"/>
    </source>
</evidence>
<dbReference type="FunFam" id="1.10.8.430:FF:000003">
    <property type="entry name" value="Probable disease resistance protein At5g66910"/>
    <property type="match status" value="1"/>
</dbReference>
<feature type="domain" description="Disease resistance N-terminal" evidence="9">
    <location>
        <begin position="6"/>
        <end position="88"/>
    </location>
</feature>
<dbReference type="InterPro" id="IPR036388">
    <property type="entry name" value="WH-like_DNA-bd_sf"/>
</dbReference>
<keyword evidence="5" id="KW-0677">Repeat</keyword>
<sequence>MAESTVTFFLQKLTDLLSQEAFLLSRVEEQVKLLSSELEWMRLFLKDADAKRRYDPRIKLWVSQIRDVTYEAEDVIDRFMFEMNHQQQGSLKCLKFLKLRFVHKLESRIREINTKIEKIMANKSRYGVETLPAASSSNEVVPQKEKRAPIVEEVNVVGIQEDAKSVKQKLLNGEMRRAVVSIVGMGGLGKTTLAKKVYNDNDVQQCFDCHAWIYVSQEYTIRELLLGVAVCVRILSEEERSKMNESELGNRLRDYLTTKKYLIVMDDMWSNEAWDRLGLYFPDSVNGSRVLITSRNKEIGLYADPQTIPHELSFLTEEESWELFLKKIFLAGNANAVCPRELEELGKKIVANCGGLPLAIVVLGGLLSRKEKTPLSWQKVLDSLTWHLNQGPDSCLGVLALSYNDMPYYLKSCFLYCGLFPEDSKIWTDKLIRLWLAEGFIQRRGEEIAEDVAEDHLQELVHRSMIQVADRDVDGRVMSCRMHDLLRDLAISEAKDSKFFEGYESIDSTSPVSVRRLTIHRGKKTNSEHLHAPRSLRSFICFSECFQKNILRSLHRRVKLLTVLDLEDMPINSVPEGIGELIHLKYLCLRETPIKSLPSSIGHLTNLQTLDFQGTLIEIIPSTIWKLHHLRHLHGDGVVSSQSVIDKCRNGPLSVDHLTNLQSLGLRAGSWCCGEGLGKLIELRELTIEWTEIAQTKNQGFSESVKKLTALQSLSLYPTLGEGMLTLPHLMPFSDHTYLYHLGLSGRLERFPDEIEFYPPNLICLELQDSNVQQDPMVTLEKLPNLRFLRLLRCSSMSKKMVCTSGGFQQLETLQLWYLNELEELIVEEGAMPDLKDLVISTCPKMKRVSHGLLQRKNLQHPRLYDLSPELIDELSRIEGEDPERIRLATTHGWRHTAS</sequence>
<dbReference type="SUPFAM" id="SSF52540">
    <property type="entry name" value="P-loop containing nucleoside triphosphate hydrolases"/>
    <property type="match status" value="1"/>
</dbReference>
<dbReference type="InterPro" id="IPR027417">
    <property type="entry name" value="P-loop_NTPase"/>
</dbReference>
<evidence type="ECO:0000259" key="11">
    <source>
        <dbReference type="Pfam" id="PF23598"/>
    </source>
</evidence>
<gene>
    <name evidence="12" type="ORF">PVL29_019620</name>
</gene>